<proteinExistence type="predicted"/>
<comment type="caution">
    <text evidence="1">The sequence shown here is derived from an EMBL/GenBank/DDBJ whole genome shotgun (WGS) entry which is preliminary data.</text>
</comment>
<protein>
    <submittedName>
        <fullName evidence="1">Uncharacterized protein</fullName>
    </submittedName>
</protein>
<organism evidence="1 2">
    <name type="scientific">Hallella bergensis DSM 17361</name>
    <dbReference type="NCBI Taxonomy" id="585502"/>
    <lineage>
        <taxon>Bacteria</taxon>
        <taxon>Pseudomonadati</taxon>
        <taxon>Bacteroidota</taxon>
        <taxon>Bacteroidia</taxon>
        <taxon>Bacteroidales</taxon>
        <taxon>Prevotellaceae</taxon>
        <taxon>Hallella</taxon>
    </lineage>
</organism>
<reference evidence="1 2" key="1">
    <citation type="submission" date="2009-10" db="EMBL/GenBank/DDBJ databases">
        <authorList>
            <person name="Qin X."/>
            <person name="Bachman B."/>
            <person name="Battles P."/>
            <person name="Bell A."/>
            <person name="Bess C."/>
            <person name="Bickham C."/>
            <person name="Chaboub L."/>
            <person name="Chen D."/>
            <person name="Coyle M."/>
            <person name="Deiros D.R."/>
            <person name="Dinh H."/>
            <person name="Forbes L."/>
            <person name="Fowler G."/>
            <person name="Francisco L."/>
            <person name="Fu Q."/>
            <person name="Gubbala S."/>
            <person name="Hale W."/>
            <person name="Han Y."/>
            <person name="Hemphill L."/>
            <person name="Highlander S.K."/>
            <person name="Hirani K."/>
            <person name="Hogues M."/>
            <person name="Jackson L."/>
            <person name="Jakkamsetti A."/>
            <person name="Javaid M."/>
            <person name="Jiang H."/>
            <person name="Korchina V."/>
            <person name="Kovar C."/>
            <person name="Lara F."/>
            <person name="Lee S."/>
            <person name="Mata R."/>
            <person name="Mathew T."/>
            <person name="Moen C."/>
            <person name="Morales K."/>
            <person name="Munidasa M."/>
            <person name="Nazareth L."/>
            <person name="Ngo R."/>
            <person name="Nguyen L."/>
            <person name="Okwuonu G."/>
            <person name="Ongeri F."/>
            <person name="Patil S."/>
            <person name="Petrosino J."/>
            <person name="Pham C."/>
            <person name="Pham P."/>
            <person name="Pu L.-L."/>
            <person name="Puazo M."/>
            <person name="Raj R."/>
            <person name="Reid J."/>
            <person name="Rouhana J."/>
            <person name="Saada N."/>
            <person name="Shang Y."/>
            <person name="Simmons D."/>
            <person name="Thornton R."/>
            <person name="Warren J."/>
            <person name="Weissenberger G."/>
            <person name="Zhang J."/>
            <person name="Zhang L."/>
            <person name="Zhou C."/>
            <person name="Zhu D."/>
            <person name="Muzny D."/>
            <person name="Worley K."/>
            <person name="Gibbs R."/>
        </authorList>
    </citation>
    <scope>NUCLEOTIDE SEQUENCE [LARGE SCALE GENOMIC DNA]</scope>
    <source>
        <strain evidence="1 2">DSM 17361</strain>
    </source>
</reference>
<dbReference type="Gene3D" id="1.25.40.10">
    <property type="entry name" value="Tetratricopeptide repeat domain"/>
    <property type="match status" value="1"/>
</dbReference>
<evidence type="ECO:0000313" key="1">
    <source>
        <dbReference type="EMBL" id="EFA44949.1"/>
    </source>
</evidence>
<name>D1PUI9_9BACT</name>
<dbReference type="InterPro" id="IPR011990">
    <property type="entry name" value="TPR-like_helical_dom_sf"/>
</dbReference>
<evidence type="ECO:0000313" key="2">
    <source>
        <dbReference type="Proteomes" id="UP000003160"/>
    </source>
</evidence>
<dbReference type="EMBL" id="ACKS01000030">
    <property type="protein sequence ID" value="EFA44949.1"/>
    <property type="molecule type" value="Genomic_DNA"/>
</dbReference>
<dbReference type="Proteomes" id="UP000003160">
    <property type="component" value="Unassembled WGS sequence"/>
</dbReference>
<sequence>MPTSVLRIGNKDWDKMKRRIIHILVLLMVCSGVFSQKREISTARDWVKKGKNLEKAEQSMQILLKDSANRHNTKIWDVLFESLRKQYEQGNEKLYLNQKYDTVSLFNIASRLFTVMVAYDSIDALPDKKGRVKLEYRKTNAELLNTLRPNLYNGGVFLIRKQKYPEAYNMLCQYLNTVDQPLFQSYRYAEKDRMLPTVSYWATYCGYKMKDTAKVMRHAPLALKDMTHHEMVLQYLSENYLQMKDTAMYIKTLKDGFELYPATSFFYSHLVDYYSHEKRWDKALDLTNRAMKVDNSNVVYHVTKSSLLLNLGEYDKSFAISDSLLQVNDSLPEAYLNAGLAKFNKGVTMDKAVHQSASRKKVIRNYYREAMPYLETYRKMREDKVDTWGLPLYTIYLNLNMGKQFDEIDKLMKK</sequence>
<accession>D1PUI9</accession>
<gene>
    <name evidence="1" type="ORF">HMPREF0645_0624</name>
</gene>
<dbReference type="HOGENOM" id="CLU_043019_2_0_10"/>
<dbReference type="eggNOG" id="COG0457">
    <property type="taxonomic scope" value="Bacteria"/>
</dbReference>
<dbReference type="SUPFAM" id="SSF48452">
    <property type="entry name" value="TPR-like"/>
    <property type="match status" value="1"/>
</dbReference>
<keyword evidence="2" id="KW-1185">Reference proteome</keyword>
<dbReference type="AlphaFoldDB" id="D1PUI9"/>